<dbReference type="PROSITE" id="PS51918">
    <property type="entry name" value="RADICAL_SAM"/>
    <property type="match status" value="1"/>
</dbReference>
<dbReference type="AlphaFoldDB" id="A0A3A8EMM6"/>
<comment type="similarity">
    <text evidence="10">Belongs to the radical SAM superfamily. MoaA family.</text>
</comment>
<dbReference type="GO" id="GO:0006777">
    <property type="term" value="P:Mo-molybdopterin cofactor biosynthetic process"/>
    <property type="evidence" value="ECO:0007669"/>
    <property type="project" value="UniProtKB-UniRule"/>
</dbReference>
<keyword evidence="5 10" id="KW-0408">Iron</keyword>
<dbReference type="Gene3D" id="3.20.20.70">
    <property type="entry name" value="Aldolase class I"/>
    <property type="match status" value="1"/>
</dbReference>
<keyword evidence="8 10" id="KW-0501">Molybdenum cofactor biosynthesis</keyword>
<dbReference type="GO" id="GO:0051539">
    <property type="term" value="F:4 iron, 4 sulfur cluster binding"/>
    <property type="evidence" value="ECO:0007669"/>
    <property type="project" value="UniProtKB-UniRule"/>
</dbReference>
<dbReference type="GO" id="GO:0046872">
    <property type="term" value="F:metal ion binding"/>
    <property type="evidence" value="ECO:0007669"/>
    <property type="project" value="UniProtKB-KW"/>
</dbReference>
<comment type="subunit">
    <text evidence="10">Monomer and homodimer.</text>
</comment>
<dbReference type="SFLD" id="SFLDG01383">
    <property type="entry name" value="cyclic_pyranopterin_phosphate"/>
    <property type="match status" value="1"/>
</dbReference>
<evidence type="ECO:0000256" key="5">
    <source>
        <dbReference type="ARBA" id="ARBA00023004"/>
    </source>
</evidence>
<feature type="binding site" evidence="10">
    <location>
        <position position="261"/>
    </location>
    <ligand>
        <name>[4Fe-4S] cluster</name>
        <dbReference type="ChEBI" id="CHEBI:49883"/>
        <label>2</label>
        <note>4Fe-4S-substrate</note>
    </ligand>
</feature>
<comment type="function">
    <text evidence="10">Catalyzes the cyclization of GTP to (8S)-3',8-cyclo-7,8-dihydroguanosine 5'-triphosphate.</text>
</comment>
<keyword evidence="13" id="KW-1185">Reference proteome</keyword>
<feature type="binding site" evidence="10">
    <location>
        <position position="36"/>
    </location>
    <ligand>
        <name>[4Fe-4S] cluster</name>
        <dbReference type="ChEBI" id="CHEBI:49883"/>
        <label>1</label>
        <note>4Fe-4S-S-AdoMet</note>
    </ligand>
</feature>
<dbReference type="SFLD" id="SFLDG01067">
    <property type="entry name" value="SPASM/twitch_domain_containing"/>
    <property type="match status" value="1"/>
</dbReference>
<dbReference type="GO" id="GO:0005525">
    <property type="term" value="F:GTP binding"/>
    <property type="evidence" value="ECO:0007669"/>
    <property type="project" value="UniProtKB-UniRule"/>
</dbReference>
<dbReference type="Pfam" id="PF04055">
    <property type="entry name" value="Radical_SAM"/>
    <property type="match status" value="1"/>
</dbReference>
<evidence type="ECO:0000313" key="13">
    <source>
        <dbReference type="Proteomes" id="UP000282388"/>
    </source>
</evidence>
<gene>
    <name evidence="10 12" type="primary">moaA</name>
    <name evidence="12" type="ORF">D7V32_08975</name>
</gene>
<dbReference type="SMART" id="SM00729">
    <property type="entry name" value="Elp3"/>
    <property type="match status" value="1"/>
</dbReference>
<evidence type="ECO:0000256" key="1">
    <source>
        <dbReference type="ARBA" id="ARBA00022485"/>
    </source>
</evidence>
<dbReference type="CDD" id="cd01335">
    <property type="entry name" value="Radical_SAM"/>
    <property type="match status" value="1"/>
</dbReference>
<evidence type="ECO:0000256" key="8">
    <source>
        <dbReference type="ARBA" id="ARBA00023150"/>
    </source>
</evidence>
<keyword evidence="3 10" id="KW-0479">Metal-binding</keyword>
<evidence type="ECO:0000256" key="3">
    <source>
        <dbReference type="ARBA" id="ARBA00022723"/>
    </source>
</evidence>
<dbReference type="OrthoDB" id="9763993at2"/>
<dbReference type="Proteomes" id="UP000282388">
    <property type="component" value="Unassembled WGS sequence"/>
</dbReference>
<feature type="binding site" evidence="10">
    <location>
        <position position="264"/>
    </location>
    <ligand>
        <name>[4Fe-4S] cluster</name>
        <dbReference type="ChEBI" id="CHEBI:49883"/>
        <label>2</label>
        <note>4Fe-4S-substrate</note>
    </ligand>
</feature>
<organism evidence="12 13">
    <name type="scientific">Acinetobacter tianfuensis</name>
    <dbReference type="NCBI Taxonomy" id="2419603"/>
    <lineage>
        <taxon>Bacteria</taxon>
        <taxon>Pseudomonadati</taxon>
        <taxon>Pseudomonadota</taxon>
        <taxon>Gammaproteobacteria</taxon>
        <taxon>Moraxellales</taxon>
        <taxon>Moraxellaceae</taxon>
        <taxon>Acinetobacter</taxon>
    </lineage>
</organism>
<feature type="binding site" evidence="10">
    <location>
        <position position="107"/>
    </location>
    <ligand>
        <name>GTP</name>
        <dbReference type="ChEBI" id="CHEBI:37565"/>
    </ligand>
</feature>
<comment type="catalytic activity">
    <reaction evidence="10">
        <text>GTP + AH2 + S-adenosyl-L-methionine = (8S)-3',8-cyclo-7,8-dihydroguanosine 5'-triphosphate + 5'-deoxyadenosine + L-methionine + A + H(+)</text>
        <dbReference type="Rhea" id="RHEA:49576"/>
        <dbReference type="ChEBI" id="CHEBI:13193"/>
        <dbReference type="ChEBI" id="CHEBI:15378"/>
        <dbReference type="ChEBI" id="CHEBI:17319"/>
        <dbReference type="ChEBI" id="CHEBI:17499"/>
        <dbReference type="ChEBI" id="CHEBI:37565"/>
        <dbReference type="ChEBI" id="CHEBI:57844"/>
        <dbReference type="ChEBI" id="CHEBI:59789"/>
        <dbReference type="ChEBI" id="CHEBI:131766"/>
        <dbReference type="EC" id="4.1.99.22"/>
    </reaction>
</comment>
<comment type="cofactor">
    <cofactor evidence="10">
        <name>[4Fe-4S] cluster</name>
        <dbReference type="ChEBI" id="CHEBI:49883"/>
    </cofactor>
    <text evidence="10">Binds 2 [4Fe-4S] clusters. Binds 1 [4Fe-4S] cluster coordinated with 3 cysteines and an exchangeable S-adenosyl-L-methionine and 1 [4Fe-4S] cluster coordinated with 3 cysteines and the GTP-derived substrate.</text>
</comment>
<dbReference type="InterPro" id="IPR006638">
    <property type="entry name" value="Elp3/MiaA/NifB-like_rSAM"/>
</dbReference>
<reference evidence="12 13" key="1">
    <citation type="submission" date="2018-09" db="EMBL/GenBank/DDBJ databases">
        <title>The draft genome of Acinetobacter spp. strains.</title>
        <authorList>
            <person name="Qin J."/>
            <person name="Feng Y."/>
            <person name="Zong Z."/>
        </authorList>
    </citation>
    <scope>NUCLEOTIDE SEQUENCE [LARGE SCALE GENOMIC DNA]</scope>
    <source>
        <strain evidence="12 13">WCHAc060012</strain>
    </source>
</reference>
<dbReference type="NCBIfam" id="TIGR02666">
    <property type="entry name" value="moaA"/>
    <property type="match status" value="1"/>
</dbReference>
<dbReference type="InterPro" id="IPR007197">
    <property type="entry name" value="rSAM"/>
</dbReference>
<dbReference type="PANTHER" id="PTHR22960">
    <property type="entry name" value="MOLYBDOPTERIN COFACTOR SYNTHESIS PROTEIN A"/>
    <property type="match status" value="1"/>
</dbReference>
<dbReference type="UniPathway" id="UPA00344"/>
<dbReference type="EC" id="4.1.99.22" evidence="10"/>
<feature type="binding site" evidence="10">
    <location>
        <position position="78"/>
    </location>
    <ligand>
        <name>S-adenosyl-L-methionine</name>
        <dbReference type="ChEBI" id="CHEBI:59789"/>
    </ligand>
</feature>
<dbReference type="SUPFAM" id="SSF102114">
    <property type="entry name" value="Radical SAM enzymes"/>
    <property type="match status" value="1"/>
</dbReference>
<keyword evidence="1 10" id="KW-0004">4Fe-4S</keyword>
<sequence>MNSMTQLQPVTIYKDQFGREKRKLRISVTDRCNFKCVYCMPEHPEWMKKHNLLSFEALYSFCEFMVQRGIEQIRITGGEPLMRQGVVHFIEQLQPLKKNGLKRISMTTNGHYLKQYAKVLKQAGLDDLNISLDSLDEAQFFQLTQKQLKSVLEGIDAAKNAGFSIKINAVLMKGVNDQQIIPLTYWAQQQCFELRFIEFMPLDGDQNWTKDSVVTEQEILTTLKTVFEVNILHGQGASPARSYEVNGLPIGIISTISNSFCGSCDRLRLNAQGEFFNCLFAKKGLDLGKDIRSLKSTLSKNENPLDVLNMQNKLGSYIWHKEQGFHTITATSNSNTRKISMHMIGG</sequence>
<evidence type="ECO:0000256" key="4">
    <source>
        <dbReference type="ARBA" id="ARBA00022741"/>
    </source>
</evidence>
<dbReference type="InterPro" id="IPR058240">
    <property type="entry name" value="rSAM_sf"/>
</dbReference>
<feature type="binding site" evidence="10">
    <location>
        <position position="278"/>
    </location>
    <ligand>
        <name>[4Fe-4S] cluster</name>
        <dbReference type="ChEBI" id="CHEBI:49883"/>
        <label>2</label>
        <note>4Fe-4S-substrate</note>
    </ligand>
</feature>
<feature type="binding site" evidence="10">
    <location>
        <position position="200"/>
    </location>
    <ligand>
        <name>S-adenosyl-L-methionine</name>
        <dbReference type="ChEBI" id="CHEBI:59789"/>
    </ligand>
</feature>
<comment type="pathway">
    <text evidence="10">Cofactor biosynthesis; molybdopterin biosynthesis.</text>
</comment>
<dbReference type="EMBL" id="RAXV01000017">
    <property type="protein sequence ID" value="RKG31224.1"/>
    <property type="molecule type" value="Genomic_DNA"/>
</dbReference>
<dbReference type="InterPro" id="IPR013483">
    <property type="entry name" value="MoaA"/>
</dbReference>
<dbReference type="SFLD" id="SFLDS00029">
    <property type="entry name" value="Radical_SAM"/>
    <property type="match status" value="1"/>
</dbReference>
<keyword evidence="2 10" id="KW-0949">S-adenosyl-L-methionine</keyword>
<evidence type="ECO:0000313" key="12">
    <source>
        <dbReference type="EMBL" id="RKG31224.1"/>
    </source>
</evidence>
<feature type="binding site" evidence="10">
    <location>
        <position position="25"/>
    </location>
    <ligand>
        <name>GTP</name>
        <dbReference type="ChEBI" id="CHEBI:37565"/>
    </ligand>
</feature>
<comment type="caution">
    <text evidence="12">The sequence shown here is derived from an EMBL/GenBank/DDBJ whole genome shotgun (WGS) entry which is preliminary data.</text>
</comment>
<dbReference type="GO" id="GO:0061798">
    <property type="term" value="F:GTP 3',8'-cyclase activity"/>
    <property type="evidence" value="ECO:0007669"/>
    <property type="project" value="UniProtKB-UniRule"/>
</dbReference>
<evidence type="ECO:0000256" key="9">
    <source>
        <dbReference type="ARBA" id="ARBA00023239"/>
    </source>
</evidence>
<feature type="binding site" evidence="10">
    <location>
        <position position="39"/>
    </location>
    <ligand>
        <name>[4Fe-4S] cluster</name>
        <dbReference type="ChEBI" id="CHEBI:49883"/>
        <label>1</label>
        <note>4Fe-4S-S-AdoMet</note>
    </ligand>
</feature>
<evidence type="ECO:0000256" key="7">
    <source>
        <dbReference type="ARBA" id="ARBA00023134"/>
    </source>
</evidence>
<feature type="binding site" evidence="10">
    <location>
        <position position="38"/>
    </location>
    <ligand>
        <name>S-adenosyl-L-methionine</name>
        <dbReference type="ChEBI" id="CHEBI:59789"/>
    </ligand>
</feature>
<feature type="binding site" evidence="10">
    <location>
        <begin position="266"/>
        <end position="268"/>
    </location>
    <ligand>
        <name>GTP</name>
        <dbReference type="ChEBI" id="CHEBI:37565"/>
    </ligand>
</feature>
<dbReference type="HAMAP" id="MF_01225_B">
    <property type="entry name" value="MoaA_B"/>
    <property type="match status" value="1"/>
</dbReference>
<dbReference type="GO" id="GO:1904047">
    <property type="term" value="F:S-adenosyl-L-methionine binding"/>
    <property type="evidence" value="ECO:0007669"/>
    <property type="project" value="UniProtKB-UniRule"/>
</dbReference>
<dbReference type="SFLD" id="SFLDG01386">
    <property type="entry name" value="main_SPASM_domain-containing"/>
    <property type="match status" value="1"/>
</dbReference>
<evidence type="ECO:0000256" key="6">
    <source>
        <dbReference type="ARBA" id="ARBA00023014"/>
    </source>
</evidence>
<dbReference type="Pfam" id="PF06463">
    <property type="entry name" value="Mob_synth_C"/>
    <property type="match status" value="1"/>
</dbReference>
<dbReference type="RefSeq" id="WP_120402581.1">
    <property type="nucleotide sequence ID" value="NZ_RAXV01000017.1"/>
</dbReference>
<evidence type="ECO:0000256" key="10">
    <source>
        <dbReference type="HAMAP-Rule" id="MF_01225"/>
    </source>
</evidence>
<keyword evidence="6 10" id="KW-0411">Iron-sulfur</keyword>
<keyword evidence="9 10" id="KW-0456">Lyase</keyword>
<evidence type="ECO:0000256" key="2">
    <source>
        <dbReference type="ARBA" id="ARBA00022691"/>
    </source>
</evidence>
<dbReference type="InterPro" id="IPR040064">
    <property type="entry name" value="MoaA-like"/>
</dbReference>
<feature type="binding site" evidence="10">
    <location>
        <position position="74"/>
    </location>
    <ligand>
        <name>GTP</name>
        <dbReference type="ChEBI" id="CHEBI:37565"/>
    </ligand>
</feature>
<feature type="binding site" evidence="10">
    <location>
        <position position="166"/>
    </location>
    <ligand>
        <name>GTP</name>
        <dbReference type="ChEBI" id="CHEBI:37565"/>
    </ligand>
</feature>
<dbReference type="GO" id="GO:0061799">
    <property type="term" value="F:cyclic pyranopterin monophosphate synthase activity"/>
    <property type="evidence" value="ECO:0007669"/>
    <property type="project" value="TreeGrafter"/>
</dbReference>
<dbReference type="PANTHER" id="PTHR22960:SF0">
    <property type="entry name" value="MOLYBDENUM COFACTOR BIOSYNTHESIS PROTEIN 1"/>
    <property type="match status" value="1"/>
</dbReference>
<proteinExistence type="inferred from homology"/>
<feature type="binding site" evidence="10">
    <location>
        <position position="32"/>
    </location>
    <ligand>
        <name>[4Fe-4S] cluster</name>
        <dbReference type="ChEBI" id="CHEBI:49883"/>
        <label>1</label>
        <note>4Fe-4S-S-AdoMet</note>
    </ligand>
</feature>
<feature type="domain" description="Radical SAM core" evidence="11">
    <location>
        <begin position="16"/>
        <end position="232"/>
    </location>
</feature>
<feature type="binding site" evidence="10">
    <location>
        <position position="131"/>
    </location>
    <ligand>
        <name>S-adenosyl-L-methionine</name>
        <dbReference type="ChEBI" id="CHEBI:59789"/>
    </ligand>
</feature>
<protein>
    <recommendedName>
        <fullName evidence="10">GTP 3',8-cyclase</fullName>
        <ecNumber evidence="10">4.1.99.22</ecNumber>
    </recommendedName>
    <alternativeName>
        <fullName evidence="10">Molybdenum cofactor biosynthesis protein A</fullName>
    </alternativeName>
</protein>
<dbReference type="InterPro" id="IPR050105">
    <property type="entry name" value="MoCo_biosynth_MoaA/MoaC"/>
</dbReference>
<accession>A0A3A8EMM6</accession>
<keyword evidence="4 10" id="KW-0547">Nucleotide-binding</keyword>
<dbReference type="InterPro" id="IPR013785">
    <property type="entry name" value="Aldolase_TIM"/>
</dbReference>
<evidence type="ECO:0000259" key="11">
    <source>
        <dbReference type="PROSITE" id="PS51918"/>
    </source>
</evidence>
<name>A0A3A8EMM6_9GAMM</name>
<dbReference type="InterPro" id="IPR010505">
    <property type="entry name" value="MoaA_twitch"/>
</dbReference>
<keyword evidence="7 10" id="KW-0342">GTP-binding</keyword>